<proteinExistence type="predicted"/>
<evidence type="ECO:0000256" key="1">
    <source>
        <dbReference type="SAM" id="Phobius"/>
    </source>
</evidence>
<dbReference type="AlphaFoldDB" id="A0A0F9ABU9"/>
<evidence type="ECO:0000313" key="2">
    <source>
        <dbReference type="EMBL" id="KKL07029.1"/>
    </source>
</evidence>
<keyword evidence="1" id="KW-1133">Transmembrane helix</keyword>
<comment type="caution">
    <text evidence="2">The sequence shown here is derived from an EMBL/GenBank/DDBJ whole genome shotgun (WGS) entry which is preliminary data.</text>
</comment>
<feature type="transmembrane region" description="Helical" evidence="1">
    <location>
        <begin position="41"/>
        <end position="67"/>
    </location>
</feature>
<feature type="transmembrane region" description="Helical" evidence="1">
    <location>
        <begin position="100"/>
        <end position="120"/>
    </location>
</feature>
<protein>
    <submittedName>
        <fullName evidence="2">Uncharacterized protein</fullName>
    </submittedName>
</protein>
<keyword evidence="1" id="KW-0812">Transmembrane</keyword>
<dbReference type="EMBL" id="LAZR01043456">
    <property type="protein sequence ID" value="KKL07029.1"/>
    <property type="molecule type" value="Genomic_DNA"/>
</dbReference>
<organism evidence="2">
    <name type="scientific">marine sediment metagenome</name>
    <dbReference type="NCBI Taxonomy" id="412755"/>
    <lineage>
        <taxon>unclassified sequences</taxon>
        <taxon>metagenomes</taxon>
        <taxon>ecological metagenomes</taxon>
    </lineage>
</organism>
<sequence>MKHRLAKSVGLSLLSPVIIGSVLGVYYALTLNTDPLTTFFQLLMSAIANAHIVGLTMAAFVVPGYLLMYKYAKVNYSGVLTLGLLGGAIFSYLLSATGGMVFLINTVMSALAAGLFLYGLRQGAVKQQPPQ</sequence>
<keyword evidence="1" id="KW-0472">Membrane</keyword>
<accession>A0A0F9ABU9</accession>
<feature type="transmembrane region" description="Helical" evidence="1">
    <location>
        <begin position="74"/>
        <end position="94"/>
    </location>
</feature>
<name>A0A0F9ABU9_9ZZZZ</name>
<reference evidence="2" key="1">
    <citation type="journal article" date="2015" name="Nature">
        <title>Complex archaea that bridge the gap between prokaryotes and eukaryotes.</title>
        <authorList>
            <person name="Spang A."/>
            <person name="Saw J.H."/>
            <person name="Jorgensen S.L."/>
            <person name="Zaremba-Niedzwiedzka K."/>
            <person name="Martijn J."/>
            <person name="Lind A.E."/>
            <person name="van Eijk R."/>
            <person name="Schleper C."/>
            <person name="Guy L."/>
            <person name="Ettema T.J."/>
        </authorList>
    </citation>
    <scope>NUCLEOTIDE SEQUENCE</scope>
</reference>
<feature type="transmembrane region" description="Helical" evidence="1">
    <location>
        <begin position="9"/>
        <end position="29"/>
    </location>
</feature>
<gene>
    <name evidence="2" type="ORF">LCGC14_2590090</name>
</gene>